<evidence type="ECO:0000313" key="3">
    <source>
        <dbReference type="Proteomes" id="UP000031666"/>
    </source>
</evidence>
<evidence type="ECO:0000313" key="2">
    <source>
        <dbReference type="EMBL" id="GAM72802.1"/>
    </source>
</evidence>
<sequence length="46" mass="4993">MTKKQTTTTKRKAAPKKAQPRKRAPKKRNKPVSGTSYGALAGSSHL</sequence>
<reference evidence="2 3" key="1">
    <citation type="submission" date="2015-01" db="EMBL/GenBank/DDBJ databases">
        <title>Vibrio sp. C94 JCM 19241 whole genome shotgun sequence.</title>
        <authorList>
            <person name="Sawabe T."/>
            <person name="Meirelles P."/>
            <person name="Feng G."/>
            <person name="Sayaka M."/>
            <person name="Hattori M."/>
            <person name="Ohkuma M."/>
        </authorList>
    </citation>
    <scope>NUCLEOTIDE SEQUENCE [LARGE SCALE GENOMIC DNA]</scope>
    <source>
        <strain evidence="3">JCM 19241</strain>
    </source>
</reference>
<reference evidence="2 3" key="2">
    <citation type="submission" date="2015-01" db="EMBL/GenBank/DDBJ databases">
        <authorList>
            <consortium name="NBRP consortium"/>
            <person name="Sawabe T."/>
            <person name="Meirelles P."/>
            <person name="Feng G."/>
            <person name="Sayaka M."/>
            <person name="Hattori M."/>
            <person name="Ohkuma M."/>
        </authorList>
    </citation>
    <scope>NUCLEOTIDE SEQUENCE [LARGE SCALE GENOMIC DNA]</scope>
    <source>
        <strain evidence="3">JCM 19241</strain>
    </source>
</reference>
<gene>
    <name evidence="2" type="ORF">JCM19241_2257</name>
</gene>
<dbReference type="STRING" id="1481914.JCM19241_2257"/>
<proteinExistence type="predicted"/>
<comment type="caution">
    <text evidence="2">The sequence shown here is derived from an EMBL/GenBank/DDBJ whole genome shotgun (WGS) entry which is preliminary data.</text>
</comment>
<dbReference type="Proteomes" id="UP000031666">
    <property type="component" value="Unassembled WGS sequence"/>
</dbReference>
<name>A0A0B8Q765_9VIBR</name>
<protein>
    <submittedName>
        <fullName evidence="2">Uncharacterized protein</fullName>
    </submittedName>
</protein>
<feature type="compositionally biased region" description="Basic residues" evidence="1">
    <location>
        <begin position="1"/>
        <end position="30"/>
    </location>
</feature>
<feature type="region of interest" description="Disordered" evidence="1">
    <location>
        <begin position="1"/>
        <end position="46"/>
    </location>
</feature>
<accession>A0A0B8Q765</accession>
<evidence type="ECO:0000256" key="1">
    <source>
        <dbReference type="SAM" id="MobiDB-lite"/>
    </source>
</evidence>
<dbReference type="EMBL" id="BBSC01000001">
    <property type="protein sequence ID" value="GAM72802.1"/>
    <property type="molecule type" value="Genomic_DNA"/>
</dbReference>
<organism evidence="2 3">
    <name type="scientific">Vibrio ishigakensis</name>
    <dbReference type="NCBI Taxonomy" id="1481914"/>
    <lineage>
        <taxon>Bacteria</taxon>
        <taxon>Pseudomonadati</taxon>
        <taxon>Pseudomonadota</taxon>
        <taxon>Gammaproteobacteria</taxon>
        <taxon>Vibrionales</taxon>
        <taxon>Vibrionaceae</taxon>
        <taxon>Vibrio</taxon>
    </lineage>
</organism>
<dbReference type="AlphaFoldDB" id="A0A0B8Q765"/>